<name>A0A7Y0KCT7_9BACI</name>
<gene>
    <name evidence="2" type="ORF">HHU08_20510</name>
</gene>
<sequence>MRKLSSISLVLIAIFMLIIAGCSNSTNTEEKGKFNAGTYEGVSNGHGGEIKATVTVSKDKIEKIEISADGETGSISD</sequence>
<keyword evidence="1" id="KW-0732">Signal</keyword>
<dbReference type="RefSeq" id="WP_016202119.1">
    <property type="nucleotide sequence ID" value="NZ_JABBPK010000001.1"/>
</dbReference>
<dbReference type="AlphaFoldDB" id="A0A7Y0KCT7"/>
<feature type="signal peptide" evidence="1">
    <location>
        <begin position="1"/>
        <end position="20"/>
    </location>
</feature>
<proteinExistence type="predicted"/>
<feature type="chain" id="PRO_5038515428" evidence="1">
    <location>
        <begin position="21"/>
        <end position="77"/>
    </location>
</feature>
<evidence type="ECO:0000256" key="1">
    <source>
        <dbReference type="SAM" id="SignalP"/>
    </source>
</evidence>
<keyword evidence="3" id="KW-1185">Reference proteome</keyword>
<evidence type="ECO:0000313" key="3">
    <source>
        <dbReference type="Proteomes" id="UP000588491"/>
    </source>
</evidence>
<reference evidence="2 3" key="1">
    <citation type="submission" date="2020-04" db="EMBL/GenBank/DDBJ databases">
        <title>Bacillus sp. UniB3 isolated from commercial digestive syrup.</title>
        <authorList>
            <person name="Thorat V."/>
            <person name="Kirdat K."/>
            <person name="Tiwarekar B."/>
            <person name="Yadav A."/>
        </authorList>
    </citation>
    <scope>NUCLEOTIDE SEQUENCE [LARGE SCALE GENOMIC DNA]</scope>
    <source>
        <strain evidence="2 3">UniB3</strain>
    </source>
</reference>
<dbReference type="Proteomes" id="UP000588491">
    <property type="component" value="Unassembled WGS sequence"/>
</dbReference>
<protein>
    <submittedName>
        <fullName evidence="2">Uncharacterized protein</fullName>
    </submittedName>
</protein>
<accession>A0A7Y0KCT7</accession>
<dbReference type="EMBL" id="JABBPK010000001">
    <property type="protein sequence ID" value="NMO79335.1"/>
    <property type="molecule type" value="Genomic_DNA"/>
</dbReference>
<dbReference type="PROSITE" id="PS51257">
    <property type="entry name" value="PROKAR_LIPOPROTEIN"/>
    <property type="match status" value="1"/>
</dbReference>
<evidence type="ECO:0000313" key="2">
    <source>
        <dbReference type="EMBL" id="NMO79335.1"/>
    </source>
</evidence>
<organism evidence="2 3">
    <name type="scientific">Niallia alba</name>
    <dbReference type="NCBI Taxonomy" id="2729105"/>
    <lineage>
        <taxon>Bacteria</taxon>
        <taxon>Bacillati</taxon>
        <taxon>Bacillota</taxon>
        <taxon>Bacilli</taxon>
        <taxon>Bacillales</taxon>
        <taxon>Bacillaceae</taxon>
        <taxon>Niallia</taxon>
    </lineage>
</organism>
<comment type="caution">
    <text evidence="2">The sequence shown here is derived from an EMBL/GenBank/DDBJ whole genome shotgun (WGS) entry which is preliminary data.</text>
</comment>